<evidence type="ECO:0000313" key="2">
    <source>
        <dbReference type="Proteomes" id="UP001056120"/>
    </source>
</evidence>
<protein>
    <submittedName>
        <fullName evidence="1">Uncharacterized protein</fullName>
    </submittedName>
</protein>
<evidence type="ECO:0000313" key="1">
    <source>
        <dbReference type="EMBL" id="KAI3712304.1"/>
    </source>
</evidence>
<keyword evidence="2" id="KW-1185">Reference proteome</keyword>
<dbReference type="EMBL" id="CM042041">
    <property type="protein sequence ID" value="KAI3712304.1"/>
    <property type="molecule type" value="Genomic_DNA"/>
</dbReference>
<accession>A0ACB9APZ9</accession>
<gene>
    <name evidence="1" type="ORF">L1987_70855</name>
</gene>
<organism evidence="1 2">
    <name type="scientific">Smallanthus sonchifolius</name>
    <dbReference type="NCBI Taxonomy" id="185202"/>
    <lineage>
        <taxon>Eukaryota</taxon>
        <taxon>Viridiplantae</taxon>
        <taxon>Streptophyta</taxon>
        <taxon>Embryophyta</taxon>
        <taxon>Tracheophyta</taxon>
        <taxon>Spermatophyta</taxon>
        <taxon>Magnoliopsida</taxon>
        <taxon>eudicotyledons</taxon>
        <taxon>Gunneridae</taxon>
        <taxon>Pentapetalae</taxon>
        <taxon>asterids</taxon>
        <taxon>campanulids</taxon>
        <taxon>Asterales</taxon>
        <taxon>Asteraceae</taxon>
        <taxon>Asteroideae</taxon>
        <taxon>Heliantheae alliance</taxon>
        <taxon>Millerieae</taxon>
        <taxon>Smallanthus</taxon>
    </lineage>
</organism>
<proteinExistence type="predicted"/>
<reference evidence="1 2" key="2">
    <citation type="journal article" date="2022" name="Mol. Ecol. Resour.">
        <title>The genomes of chicory, endive, great burdock and yacon provide insights into Asteraceae paleo-polyploidization history and plant inulin production.</title>
        <authorList>
            <person name="Fan W."/>
            <person name="Wang S."/>
            <person name="Wang H."/>
            <person name="Wang A."/>
            <person name="Jiang F."/>
            <person name="Liu H."/>
            <person name="Zhao H."/>
            <person name="Xu D."/>
            <person name="Zhang Y."/>
        </authorList>
    </citation>
    <scope>NUCLEOTIDE SEQUENCE [LARGE SCALE GENOMIC DNA]</scope>
    <source>
        <strain evidence="2">cv. Yunnan</strain>
        <tissue evidence="1">Leaves</tissue>
    </source>
</reference>
<name>A0ACB9APZ9_9ASTR</name>
<reference evidence="2" key="1">
    <citation type="journal article" date="2022" name="Mol. Ecol. Resour.">
        <title>The genomes of chicory, endive, great burdock and yacon provide insights into Asteraceae palaeo-polyploidization history and plant inulin production.</title>
        <authorList>
            <person name="Fan W."/>
            <person name="Wang S."/>
            <person name="Wang H."/>
            <person name="Wang A."/>
            <person name="Jiang F."/>
            <person name="Liu H."/>
            <person name="Zhao H."/>
            <person name="Xu D."/>
            <person name="Zhang Y."/>
        </authorList>
    </citation>
    <scope>NUCLEOTIDE SEQUENCE [LARGE SCALE GENOMIC DNA]</scope>
    <source>
        <strain evidence="2">cv. Yunnan</strain>
    </source>
</reference>
<comment type="caution">
    <text evidence="1">The sequence shown here is derived from an EMBL/GenBank/DDBJ whole genome shotgun (WGS) entry which is preliminary data.</text>
</comment>
<sequence length="184" mass="20799">MFVSQPSSSLILKSDHLELELSSGLGRYRDNVLKKFLVYRNNVTRIKLFVAINHIDLRQELADGCGCVEGYRTKLQKEFGGKRGSVYNLFHRVCPLPFLLITDAARGASATVLTEPGLSVIITVVLTCRATFQRMKKYTIYAASITICIVFGFMFIALTRKFDFYMFMVLIIAILNNGALKLQR</sequence>
<dbReference type="Proteomes" id="UP001056120">
    <property type="component" value="Linkage Group LG24"/>
</dbReference>